<reference evidence="1 2" key="1">
    <citation type="submission" date="2023-07" db="EMBL/GenBank/DDBJ databases">
        <authorList>
            <person name="Peeters C."/>
        </authorList>
    </citation>
    <scope>NUCLEOTIDE SEQUENCE [LARGE SCALE GENOMIC DNA]</scope>
    <source>
        <strain evidence="1 2">R-38712</strain>
    </source>
</reference>
<proteinExistence type="predicted"/>
<comment type="caution">
    <text evidence="1">The sequence shown here is derived from an EMBL/GenBank/DDBJ whole genome shotgun (WGS) entry which is preliminary data.</text>
</comment>
<keyword evidence="2" id="KW-1185">Reference proteome</keyword>
<dbReference type="Proteomes" id="UP001189303">
    <property type="component" value="Unassembled WGS sequence"/>
</dbReference>
<evidence type="ECO:0000313" key="2">
    <source>
        <dbReference type="Proteomes" id="UP001189303"/>
    </source>
</evidence>
<accession>A0ABN9I698</accession>
<dbReference type="RefSeq" id="WP_012763100.1">
    <property type="nucleotide sequence ID" value="NZ_CATWFT010000008.1"/>
</dbReference>
<name>A0ABN9I698_RALPI</name>
<gene>
    <name evidence="1" type="ORF">R38712_02886</name>
</gene>
<dbReference type="EMBL" id="CATWFT010000008">
    <property type="protein sequence ID" value="CAJ0725963.1"/>
    <property type="molecule type" value="Genomic_DNA"/>
</dbReference>
<sequence>MNLGPLRRLSGDDFAVAEEVLKAATFLMLPEKTRARFFEEQLKTIQCLRDKGCSWSQIKNVMAEIGINLSESTLRSYYARGKNVKGKKNGKKKIAQR</sequence>
<evidence type="ECO:0000313" key="1">
    <source>
        <dbReference type="EMBL" id="CAJ0725963.1"/>
    </source>
</evidence>
<organism evidence="1 2">
    <name type="scientific">Ralstonia pickettii</name>
    <name type="common">Burkholderia pickettii</name>
    <dbReference type="NCBI Taxonomy" id="329"/>
    <lineage>
        <taxon>Bacteria</taxon>
        <taxon>Pseudomonadati</taxon>
        <taxon>Pseudomonadota</taxon>
        <taxon>Betaproteobacteria</taxon>
        <taxon>Burkholderiales</taxon>
        <taxon>Burkholderiaceae</taxon>
        <taxon>Ralstonia</taxon>
    </lineage>
</organism>
<protein>
    <submittedName>
        <fullName evidence="1">Uncharacterized protein</fullName>
    </submittedName>
</protein>